<reference evidence="4 5" key="1">
    <citation type="submission" date="2016-11" db="EMBL/GenBank/DDBJ databases">
        <authorList>
            <person name="Jaros S."/>
            <person name="Januszkiewicz K."/>
            <person name="Wedrychowicz H."/>
        </authorList>
    </citation>
    <scope>NUCLEOTIDE SEQUENCE [LARGE SCALE GENOMIC DNA]</scope>
    <source>
        <strain evidence="4 5">DSM 17459</strain>
    </source>
</reference>
<dbReference type="InterPro" id="IPR036388">
    <property type="entry name" value="WH-like_DNA-bd_sf"/>
</dbReference>
<dbReference type="STRING" id="1122155.SAMN02745158_02873"/>
<dbReference type="Proteomes" id="UP000184245">
    <property type="component" value="Unassembled WGS sequence"/>
</dbReference>
<dbReference type="NCBIfam" id="NF045758">
    <property type="entry name" value="YlxM"/>
    <property type="match status" value="1"/>
</dbReference>
<comment type="similarity">
    <text evidence="1 3">Belongs to the UPF0122 family.</text>
</comment>
<dbReference type="RefSeq" id="WP_072852953.1">
    <property type="nucleotide sequence ID" value="NZ_FQVI01000016.1"/>
</dbReference>
<dbReference type="InterPro" id="IPR054831">
    <property type="entry name" value="UPF0122_fam_protein"/>
</dbReference>
<dbReference type="HAMAP" id="MF_00245">
    <property type="entry name" value="UPF0122"/>
    <property type="match status" value="1"/>
</dbReference>
<dbReference type="Gene3D" id="1.10.10.10">
    <property type="entry name" value="Winged helix-like DNA-binding domain superfamily/Winged helix DNA-binding domain"/>
    <property type="match status" value="1"/>
</dbReference>
<proteinExistence type="inferred from homology"/>
<sequence length="114" mass="13402">MEKIVEQALLYDFYGELLTEHQRRIYEDVVLNDYSLSEVAEVLGISRQGVHDNVKRCHKILKDYEEKLHLVAKFESVKHKVNEIHQLTKDCEALDKKELADRVEAISHEILEEL</sequence>
<comment type="function">
    <text evidence="2 3">Might take part in the signal recognition particle (SRP) pathway. This is inferred from the conservation of its genetic proximity to ftsY/ffh. May be a regulatory protein.</text>
</comment>
<dbReference type="SUPFAM" id="SSF88659">
    <property type="entry name" value="Sigma3 and sigma4 domains of RNA polymerase sigma factors"/>
    <property type="match status" value="1"/>
</dbReference>
<evidence type="ECO:0000313" key="5">
    <source>
        <dbReference type="Proteomes" id="UP000184245"/>
    </source>
</evidence>
<accession>A0A1M4ZSE1</accession>
<dbReference type="InterPro" id="IPR013324">
    <property type="entry name" value="RNA_pol_sigma_r3/r4-like"/>
</dbReference>
<dbReference type="PANTHER" id="PTHR40083">
    <property type="entry name" value="UPF0122 PROTEIN CBO2450/CLC_2298"/>
    <property type="match status" value="1"/>
</dbReference>
<evidence type="ECO:0000313" key="4">
    <source>
        <dbReference type="EMBL" id="SHF20476.1"/>
    </source>
</evidence>
<dbReference type="PANTHER" id="PTHR40083:SF1">
    <property type="entry name" value="UPF0122 PROTEIN YLXM"/>
    <property type="match status" value="1"/>
</dbReference>
<organism evidence="4 5">
    <name type="scientific">Lactonifactor longoviformis DSM 17459</name>
    <dbReference type="NCBI Taxonomy" id="1122155"/>
    <lineage>
        <taxon>Bacteria</taxon>
        <taxon>Bacillati</taxon>
        <taxon>Bacillota</taxon>
        <taxon>Clostridia</taxon>
        <taxon>Eubacteriales</taxon>
        <taxon>Clostridiaceae</taxon>
        <taxon>Lactonifactor</taxon>
    </lineage>
</organism>
<dbReference type="Pfam" id="PF04297">
    <property type="entry name" value="UPF0122"/>
    <property type="match status" value="1"/>
</dbReference>
<evidence type="ECO:0000256" key="1">
    <source>
        <dbReference type="ARBA" id="ARBA00008720"/>
    </source>
</evidence>
<name>A0A1M4ZSE1_9CLOT</name>
<evidence type="ECO:0000256" key="3">
    <source>
        <dbReference type="HAMAP-Rule" id="MF_00245"/>
    </source>
</evidence>
<dbReference type="InterPro" id="IPR007394">
    <property type="entry name" value="UPF0122"/>
</dbReference>
<dbReference type="EMBL" id="FQVI01000016">
    <property type="protein sequence ID" value="SHF20476.1"/>
    <property type="molecule type" value="Genomic_DNA"/>
</dbReference>
<dbReference type="OrthoDB" id="6392at2"/>
<gene>
    <name evidence="4" type="ORF">SAMN02745158_02873</name>
</gene>
<dbReference type="AlphaFoldDB" id="A0A1M4ZSE1"/>
<protein>
    <recommendedName>
        <fullName evidence="3">UPF0122 protein SAMN02745158_02873</fullName>
    </recommendedName>
</protein>
<evidence type="ECO:0000256" key="2">
    <source>
        <dbReference type="ARBA" id="ARBA00024764"/>
    </source>
</evidence>
<keyword evidence="5" id="KW-1185">Reference proteome</keyword>